<comment type="caution">
    <text evidence="2">The sequence shown here is derived from an EMBL/GenBank/DDBJ whole genome shotgun (WGS) entry which is preliminary data.</text>
</comment>
<dbReference type="RefSeq" id="WP_377770442.1">
    <property type="nucleotide sequence ID" value="NZ_JBHUOQ010000001.1"/>
</dbReference>
<dbReference type="InterPro" id="IPR010982">
    <property type="entry name" value="Lambda_DNA-bd_dom_sf"/>
</dbReference>
<sequence>MDSLIKEIRESRSLKKIDVYDGIISKDLYNKIEENLSNAKMGDLILILDKLDISFLEFGYIINTYIPNVHSVLIKDMRTTFISSNASKLEGLISKFKTNPTTYYLLLSVKAITENKLDDAHKYARCVWEKLQEYDTYFPHDVYYLAQIFYLFPFKEGLNIIDILKKQLDYWREFDNLKVTEVSFYLNAGRYIEETEGKSAHALEYYYKGLELSKRNDFGRYTGIALLRIGSVENDQARIQEGKTVLEIFDPDILAVMLKDIGES</sequence>
<dbReference type="InterPro" id="IPR001387">
    <property type="entry name" value="Cro/C1-type_HTH"/>
</dbReference>
<dbReference type="Gene3D" id="1.10.260.40">
    <property type="entry name" value="lambda repressor-like DNA-binding domains"/>
    <property type="match status" value="1"/>
</dbReference>
<protein>
    <submittedName>
        <fullName evidence="2">Helix-turn-helix domain-containing protein</fullName>
    </submittedName>
</protein>
<dbReference type="SMART" id="SM00530">
    <property type="entry name" value="HTH_XRE"/>
    <property type="match status" value="1"/>
</dbReference>
<dbReference type="InterPro" id="IPR053163">
    <property type="entry name" value="HTH-type_regulator_Rgg"/>
</dbReference>
<dbReference type="CDD" id="cd00093">
    <property type="entry name" value="HTH_XRE"/>
    <property type="match status" value="1"/>
</dbReference>
<keyword evidence="3" id="KW-1185">Reference proteome</keyword>
<dbReference type="PANTHER" id="PTHR37038">
    <property type="entry name" value="TRANSCRIPTIONAL REGULATOR-RELATED"/>
    <property type="match status" value="1"/>
</dbReference>
<feature type="domain" description="HTH cro/C1-type" evidence="1">
    <location>
        <begin position="4"/>
        <end position="58"/>
    </location>
</feature>
<dbReference type="EMBL" id="JBHUOQ010000001">
    <property type="protein sequence ID" value="MFD2828915.1"/>
    <property type="molecule type" value="Genomic_DNA"/>
</dbReference>
<proteinExistence type="predicted"/>
<name>A0ABW5WR73_9STAP</name>
<evidence type="ECO:0000313" key="3">
    <source>
        <dbReference type="Proteomes" id="UP001597519"/>
    </source>
</evidence>
<gene>
    <name evidence="2" type="ORF">ACFSX4_00450</name>
</gene>
<dbReference type="SUPFAM" id="SSF47413">
    <property type="entry name" value="lambda repressor-like DNA-binding domains"/>
    <property type="match status" value="1"/>
</dbReference>
<dbReference type="InterPro" id="IPR011990">
    <property type="entry name" value="TPR-like_helical_dom_sf"/>
</dbReference>
<dbReference type="Gene3D" id="1.25.40.10">
    <property type="entry name" value="Tetratricopeptide repeat domain"/>
    <property type="match status" value="1"/>
</dbReference>
<evidence type="ECO:0000313" key="2">
    <source>
        <dbReference type="EMBL" id="MFD2828915.1"/>
    </source>
</evidence>
<accession>A0ABW5WR73</accession>
<dbReference type="PANTHER" id="PTHR37038:SF13">
    <property type="entry name" value="HTH CRO_C1-TYPE DOMAIN-CONTAINING PROTEIN"/>
    <property type="match status" value="1"/>
</dbReference>
<reference evidence="3" key="1">
    <citation type="journal article" date="2019" name="Int. J. Syst. Evol. Microbiol.">
        <title>The Global Catalogue of Microorganisms (GCM) 10K type strain sequencing project: providing services to taxonomists for standard genome sequencing and annotation.</title>
        <authorList>
            <consortium name="The Broad Institute Genomics Platform"/>
            <consortium name="The Broad Institute Genome Sequencing Center for Infectious Disease"/>
            <person name="Wu L."/>
            <person name="Ma J."/>
        </authorList>
    </citation>
    <scope>NUCLEOTIDE SEQUENCE [LARGE SCALE GENOMIC DNA]</scope>
    <source>
        <strain evidence="3">KCTC 33575</strain>
    </source>
</reference>
<evidence type="ECO:0000259" key="1">
    <source>
        <dbReference type="SMART" id="SM00530"/>
    </source>
</evidence>
<dbReference type="Proteomes" id="UP001597519">
    <property type="component" value="Unassembled WGS sequence"/>
</dbReference>
<organism evidence="2 3">
    <name type="scientific">Corticicoccus populi</name>
    <dbReference type="NCBI Taxonomy" id="1812821"/>
    <lineage>
        <taxon>Bacteria</taxon>
        <taxon>Bacillati</taxon>
        <taxon>Bacillota</taxon>
        <taxon>Bacilli</taxon>
        <taxon>Bacillales</taxon>
        <taxon>Staphylococcaceae</taxon>
        <taxon>Corticicoccus</taxon>
    </lineage>
</organism>